<accession>A0A0F6SRV0</accession>
<reference evidence="1 2" key="1">
    <citation type="submission" date="2015-04" db="EMBL/GenBank/DDBJ databases">
        <title>Complete Genome Sequence of Brevibacterium flavum ATCC 15168.</title>
        <authorList>
            <person name="Ahn J."/>
            <person name="Park G."/>
            <person name="Jeon W."/>
            <person name="Jang Y."/>
            <person name="Jang M."/>
            <person name="Lee H."/>
            <person name="Lee H."/>
        </authorList>
    </citation>
    <scope>NUCLEOTIDE SEQUENCE [LARGE SCALE GENOMIC DNA]</scope>
    <source>
        <strain evidence="1 2">ATCC 15168</strain>
    </source>
</reference>
<dbReference type="AlphaFoldDB" id="A0A0F6SRV0"/>
<sequence>MREIGSFMSENMSENLNSALQGMKMKPVQMALLVLGYSHDMSVTDNGIALIVRQPGLTVTFRMDAVTSCVEAVFVWHAYLPAKKLQDHLKIVNEFNSPTRDLQVLLELVESKGVIVQAREFLFSGAGVSWEQATEFVHYCMTEVSQTFVSWCAQTWPKFAPEQIVLQEPQPSDVPFEFDAQQRAEGNPFGLIDEPTQVVDLERIYATLGSLSAEGLVKRDGFVEFQLMGQRVSAWLTNGGDGRARQTLAVSSGTGMKVSSKKQMQKLLELCNQFTEAHVLVTVFTEEIENGARSGVFAEARLDLPAGLSDEQLESFLLNTSKWTAEVCLTVAYRAQN</sequence>
<dbReference type="Proteomes" id="UP000034037">
    <property type="component" value="Chromosome"/>
</dbReference>
<dbReference type="Pfam" id="PF10722">
    <property type="entry name" value="YbjN"/>
    <property type="match status" value="1"/>
</dbReference>
<proteinExistence type="predicted"/>
<evidence type="ECO:0000313" key="2">
    <source>
        <dbReference type="Proteomes" id="UP000034037"/>
    </source>
</evidence>
<protein>
    <submittedName>
        <fullName evidence="1">Uncharacterized protein</fullName>
    </submittedName>
</protein>
<name>A0A0F6SRV0_9CORY</name>
<dbReference type="HOGENOM" id="CLU_854473_0_0_11"/>
<dbReference type="PATRIC" id="fig|92706.3.peg.2980"/>
<organism evidence="1 2">
    <name type="scientific">[Brevibacterium] flavum</name>
    <dbReference type="NCBI Taxonomy" id="92706"/>
    <lineage>
        <taxon>Bacteria</taxon>
        <taxon>Bacillati</taxon>
        <taxon>Actinomycetota</taxon>
        <taxon>Actinomycetes</taxon>
        <taxon>Mycobacteriales</taxon>
        <taxon>Corynebacteriaceae</taxon>
        <taxon>Corynebacterium</taxon>
    </lineage>
</organism>
<evidence type="ECO:0000313" key="1">
    <source>
        <dbReference type="EMBL" id="AKF28594.1"/>
    </source>
</evidence>
<dbReference type="InterPro" id="IPR019660">
    <property type="entry name" value="Put_sensory_transdc_reg_YbjN"/>
</dbReference>
<keyword evidence="2" id="KW-1185">Reference proteome</keyword>
<gene>
    <name evidence="1" type="ORF">YH66_14200</name>
</gene>
<dbReference type="EMBL" id="CP011309">
    <property type="protein sequence ID" value="AKF28594.1"/>
    <property type="molecule type" value="Genomic_DNA"/>
</dbReference>